<proteinExistence type="predicted"/>
<evidence type="ECO:0000313" key="1">
    <source>
        <dbReference type="EMBL" id="OOH97853.1"/>
    </source>
</evidence>
<comment type="caution">
    <text evidence="1">The sequence shown here is derived from an EMBL/GenBank/DDBJ whole genome shotgun (WGS) entry which is preliminary data.</text>
</comment>
<keyword evidence="2" id="KW-1185">Reference proteome</keyword>
<protein>
    <submittedName>
        <fullName evidence="1">Uncharacterized protein</fullName>
    </submittedName>
</protein>
<reference evidence="1 2" key="1">
    <citation type="submission" date="2016-11" db="EMBL/GenBank/DDBJ databases">
        <title>Genome sequence and comparative genomic analysis of clinical strain Elizabethkingia meningoseptica 61421 PRCM.</title>
        <authorList>
            <person name="Wang M."/>
            <person name="Hu S."/>
            <person name="Cao L."/>
            <person name="Jiang T."/>
            <person name="Zhou Y."/>
            <person name="Ming D."/>
        </authorList>
    </citation>
    <scope>NUCLEOTIDE SEQUENCE [LARGE SCALE GENOMIC DNA]</scope>
    <source>
        <strain evidence="1 2">61421 PRCM</strain>
    </source>
</reference>
<dbReference type="STRING" id="238.BBD35_03215"/>
<accession>A0A1T3F4J3</accession>
<evidence type="ECO:0000313" key="2">
    <source>
        <dbReference type="Proteomes" id="UP000188947"/>
    </source>
</evidence>
<dbReference type="Proteomes" id="UP000188947">
    <property type="component" value="Unassembled WGS sequence"/>
</dbReference>
<organism evidence="1 2">
    <name type="scientific">Elizabethkingia meningoseptica</name>
    <name type="common">Chryseobacterium meningosepticum</name>
    <dbReference type="NCBI Taxonomy" id="238"/>
    <lineage>
        <taxon>Bacteria</taxon>
        <taxon>Pseudomonadati</taxon>
        <taxon>Bacteroidota</taxon>
        <taxon>Flavobacteriia</taxon>
        <taxon>Flavobacteriales</taxon>
        <taxon>Weeksellaceae</taxon>
        <taxon>Elizabethkingia</taxon>
    </lineage>
</organism>
<name>A0A1T3F4J3_ELIME</name>
<dbReference type="RefSeq" id="WP_070904869.1">
    <property type="nucleotide sequence ID" value="NZ_CP016378.1"/>
</dbReference>
<dbReference type="EMBL" id="MPOG01000001">
    <property type="protein sequence ID" value="OOH97853.1"/>
    <property type="molecule type" value="Genomic_DNA"/>
</dbReference>
<dbReference type="AlphaFoldDB" id="A0A1T3F4J3"/>
<gene>
    <name evidence="1" type="ORF">BMF97_00895</name>
</gene>
<sequence length="403" mass="43504">MQRYDELHQTNLSGINNSSKIRNLNASTDKKALLFSNSESYVEFNISSKVITEENGNKWVVFPRVQEKKVIGLIIASLTEKETYVSYRESGSSDGLFQANYLKFQDAFNLLLNNTVKINTIASFGKNGIVPMAGGSQKCYKVDGEWVCFIEGVDLTKPGSGGGGNAGGGGGSAVGGGCPAHRNCLDPNGGGGGGDPSMSLDPCGIMKSKIATAKGREIIKDLEAKAKTPGAGETAYRQDKNGDSKMYQGEQDNVLIPIDNNMEGVYHNHPPGGVNMLSVKDIRMLLFAARMQSDDSVGNAFVGMISSSGNYFISFKGTKASIPVIYDSQVQGLREDYDRIQYGMSVYLKKGEQLSDKQLQKLFFDITEKMGLKGKVNLIKEKDGNTSTITQNTDGTIADPKPC</sequence>